<evidence type="ECO:0000313" key="2">
    <source>
        <dbReference type="Proteomes" id="UP000240880"/>
    </source>
</evidence>
<sequence length="82" mass="9471">MAYFLDSFEDLARTLVESLDLKGLTKRALDKKLPLEVRLKLVDALSRYGEDARAPLERIAKKSKEEELKKRAGELLKLLEKR</sequence>
<organism evidence="1 2">
    <name type="scientific">Candidatus Marsarchaeota G1 archaeon OSP_D</name>
    <dbReference type="NCBI Taxonomy" id="1978155"/>
    <lineage>
        <taxon>Archaea</taxon>
        <taxon>Candidatus Marsarchaeota</taxon>
        <taxon>Candidatus Marsarchaeota group 1</taxon>
    </lineage>
</organism>
<protein>
    <submittedName>
        <fullName evidence="1">Uncharacterized protein</fullName>
    </submittedName>
</protein>
<name>A0A2R6A854_9ARCH</name>
<reference evidence="1 2" key="1">
    <citation type="submission" date="2017-04" db="EMBL/GenBank/DDBJ databases">
        <title>Novel microbial lineages endemic to geothermal iron-oxide mats fill important gaps in the evolutionary history of Archaea.</title>
        <authorList>
            <person name="Jay Z.J."/>
            <person name="Beam J.P."/>
            <person name="Dlakic M."/>
            <person name="Rusch D.B."/>
            <person name="Kozubal M.A."/>
            <person name="Inskeep W.P."/>
        </authorList>
    </citation>
    <scope>NUCLEOTIDE SEQUENCE [LARGE SCALE GENOMIC DNA]</scope>
    <source>
        <strain evidence="1">OSP_D</strain>
    </source>
</reference>
<dbReference type="EMBL" id="NEXC01000072">
    <property type="protein sequence ID" value="PSN82463.1"/>
    <property type="molecule type" value="Genomic_DNA"/>
</dbReference>
<dbReference type="AlphaFoldDB" id="A0A2R6A854"/>
<gene>
    <name evidence="1" type="ORF">B9Q01_07975</name>
</gene>
<proteinExistence type="predicted"/>
<dbReference type="Proteomes" id="UP000240880">
    <property type="component" value="Unassembled WGS sequence"/>
</dbReference>
<accession>A0A2R6A854</accession>
<evidence type="ECO:0000313" key="1">
    <source>
        <dbReference type="EMBL" id="PSN82463.1"/>
    </source>
</evidence>
<comment type="caution">
    <text evidence="1">The sequence shown here is derived from an EMBL/GenBank/DDBJ whole genome shotgun (WGS) entry which is preliminary data.</text>
</comment>